<accession>L8H2S1</accession>
<dbReference type="KEGG" id="acan:ACA1_235410"/>
<organism evidence="1 2">
    <name type="scientific">Acanthamoeba castellanii (strain ATCC 30010 / Neff)</name>
    <dbReference type="NCBI Taxonomy" id="1257118"/>
    <lineage>
        <taxon>Eukaryota</taxon>
        <taxon>Amoebozoa</taxon>
        <taxon>Discosea</taxon>
        <taxon>Longamoebia</taxon>
        <taxon>Centramoebida</taxon>
        <taxon>Acanthamoebidae</taxon>
        <taxon>Acanthamoeba</taxon>
    </lineage>
</organism>
<dbReference type="GeneID" id="14919793"/>
<gene>
    <name evidence="1" type="ORF">ACA1_235410</name>
</gene>
<dbReference type="Proteomes" id="UP000011083">
    <property type="component" value="Unassembled WGS sequence"/>
</dbReference>
<dbReference type="VEuPathDB" id="AmoebaDB:ACA1_235410"/>
<dbReference type="OrthoDB" id="515401at2759"/>
<protein>
    <submittedName>
        <fullName evidence="1">Uncharacterized protein</fullName>
    </submittedName>
</protein>
<proteinExistence type="predicted"/>
<dbReference type="EMBL" id="KB007939">
    <property type="protein sequence ID" value="ELR19023.1"/>
    <property type="molecule type" value="Genomic_DNA"/>
</dbReference>
<sequence length="644" mass="71668">MAWVAVHHLGDQAPDAAVSQAVYALAHDVEFLSAWSVIEELLDLEKASLSDMHEKLRHEVNIGSRVSLETATVPWPSLKSFDEFFIGPLIKLKSGRAKQLLVACLLDQLGLSSSDRAIQRLVSCLMAVTLPSAFAEGTVRQEVERDNPDALGVLRRLADEPQFDHLWHWIGRQEDTEEQRQQKRLKPFQLGRGQSSDFEWDSKGLPLTTRADLQRFFDAPLPAHWSTGKWMPDLTGLDDEDWIGQQVNEDTCAPVIRDLASRCEDVQRMATMRLVLQWQAKLAIKWGAKLIGYQRVINKALLIERLLIACAVASHTPTTFRVAGFDSKCLPPTGSLHDEVGQYMRDYLELLRDVDEPESVRTPILNLIAMFPEHWSVTLPHVAAVFHSAAESLSLRATALSTFSFIACSHEEREQVRQAIAELSSFLPPLHGVVSLRDVAASALASSQVGKHNGYDWEGLPEELRGLMERKAWACAENNEPYRHLQMSAALGMCRLLLRAHGVVGSDTAVSGKQAAPIEWSVVMSELELELSAWLPSIKSVLHAGLAEGCSGADLGRTYLRLLFGRDALDELVALLLVALREGGEDLTPVRAMEMAREIVEQCFMDHTPAPPTPIGVVHGVRPVPLTEERAEILRIFVRMMAQR</sequence>
<evidence type="ECO:0000313" key="2">
    <source>
        <dbReference type="Proteomes" id="UP000011083"/>
    </source>
</evidence>
<keyword evidence="2" id="KW-1185">Reference proteome</keyword>
<dbReference type="AlphaFoldDB" id="L8H2S1"/>
<dbReference type="RefSeq" id="XP_004341087.1">
    <property type="nucleotide sequence ID" value="XM_004341039.1"/>
</dbReference>
<evidence type="ECO:0000313" key="1">
    <source>
        <dbReference type="EMBL" id="ELR19023.1"/>
    </source>
</evidence>
<name>L8H2S1_ACACF</name>
<reference evidence="1 2" key="1">
    <citation type="journal article" date="2013" name="Genome Biol.">
        <title>Genome of Acanthamoeba castellanii highlights extensive lateral gene transfer and early evolution of tyrosine kinase signaling.</title>
        <authorList>
            <person name="Clarke M."/>
            <person name="Lohan A.J."/>
            <person name="Liu B."/>
            <person name="Lagkouvardos I."/>
            <person name="Roy S."/>
            <person name="Zafar N."/>
            <person name="Bertelli C."/>
            <person name="Schilde C."/>
            <person name="Kianianmomeni A."/>
            <person name="Burglin T.R."/>
            <person name="Frech C."/>
            <person name="Turcotte B."/>
            <person name="Kopec K.O."/>
            <person name="Synnott J.M."/>
            <person name="Choo C."/>
            <person name="Paponov I."/>
            <person name="Finkler A."/>
            <person name="Soon Heng Tan C."/>
            <person name="Hutchins A.P."/>
            <person name="Weinmeier T."/>
            <person name="Rattei T."/>
            <person name="Chu J.S."/>
            <person name="Gimenez G."/>
            <person name="Irimia M."/>
            <person name="Rigden D.J."/>
            <person name="Fitzpatrick D.A."/>
            <person name="Lorenzo-Morales J."/>
            <person name="Bateman A."/>
            <person name="Chiu C.H."/>
            <person name="Tang P."/>
            <person name="Hegemann P."/>
            <person name="Fromm H."/>
            <person name="Raoult D."/>
            <person name="Greub G."/>
            <person name="Miranda-Saavedra D."/>
            <person name="Chen N."/>
            <person name="Nash P."/>
            <person name="Ginger M.L."/>
            <person name="Horn M."/>
            <person name="Schaap P."/>
            <person name="Caler L."/>
            <person name="Loftus B."/>
        </authorList>
    </citation>
    <scope>NUCLEOTIDE SEQUENCE [LARGE SCALE GENOMIC DNA]</scope>
    <source>
        <strain evidence="1 2">Neff</strain>
    </source>
</reference>